<dbReference type="Proteomes" id="UP001278766">
    <property type="component" value="Unassembled WGS sequence"/>
</dbReference>
<keyword evidence="4" id="KW-1185">Reference proteome</keyword>
<protein>
    <recommendedName>
        <fullName evidence="5">Secreted protein</fullName>
    </recommendedName>
</protein>
<reference evidence="3" key="2">
    <citation type="submission" date="2023-06" db="EMBL/GenBank/DDBJ databases">
        <authorList>
            <consortium name="Lawrence Berkeley National Laboratory"/>
            <person name="Haridas S."/>
            <person name="Hensen N."/>
            <person name="Bonometti L."/>
            <person name="Westerberg I."/>
            <person name="Brannstrom I.O."/>
            <person name="Guillou S."/>
            <person name="Cros-Aarteil S."/>
            <person name="Calhoun S."/>
            <person name="Kuo A."/>
            <person name="Mondo S."/>
            <person name="Pangilinan J."/>
            <person name="Riley R."/>
            <person name="Labutti K."/>
            <person name="Andreopoulos B."/>
            <person name="Lipzen A."/>
            <person name="Chen C."/>
            <person name="Yanf M."/>
            <person name="Daum C."/>
            <person name="Ng V."/>
            <person name="Clum A."/>
            <person name="Steindorff A."/>
            <person name="Ohm R."/>
            <person name="Martin F."/>
            <person name="Silar P."/>
            <person name="Natvig D."/>
            <person name="Lalanne C."/>
            <person name="Gautier V."/>
            <person name="Ament-Velasquez S.L."/>
            <person name="Kruys A."/>
            <person name="Hutchinson M.I."/>
            <person name="Powell A.J."/>
            <person name="Barry K."/>
            <person name="Miller A.N."/>
            <person name="Grigoriev I.V."/>
            <person name="Debuchy R."/>
            <person name="Gladieux P."/>
            <person name="Thoren M.H."/>
            <person name="Johannesson H."/>
        </authorList>
    </citation>
    <scope>NUCLEOTIDE SEQUENCE</scope>
    <source>
        <strain evidence="3">CBS 168.71</strain>
    </source>
</reference>
<accession>A0AAE0HG29</accession>
<evidence type="ECO:0000256" key="2">
    <source>
        <dbReference type="SAM" id="SignalP"/>
    </source>
</evidence>
<evidence type="ECO:0008006" key="5">
    <source>
        <dbReference type="Google" id="ProtNLM"/>
    </source>
</evidence>
<feature type="chain" id="PRO_5041963732" description="Secreted protein" evidence="2">
    <location>
        <begin position="20"/>
        <end position="77"/>
    </location>
</feature>
<gene>
    <name evidence="3" type="ORF">B0H64DRAFT_396891</name>
</gene>
<dbReference type="AlphaFoldDB" id="A0AAE0HG29"/>
<evidence type="ECO:0000256" key="1">
    <source>
        <dbReference type="SAM" id="MobiDB-lite"/>
    </source>
</evidence>
<organism evidence="3 4">
    <name type="scientific">Chaetomium fimeti</name>
    <dbReference type="NCBI Taxonomy" id="1854472"/>
    <lineage>
        <taxon>Eukaryota</taxon>
        <taxon>Fungi</taxon>
        <taxon>Dikarya</taxon>
        <taxon>Ascomycota</taxon>
        <taxon>Pezizomycotina</taxon>
        <taxon>Sordariomycetes</taxon>
        <taxon>Sordariomycetidae</taxon>
        <taxon>Sordariales</taxon>
        <taxon>Chaetomiaceae</taxon>
        <taxon>Chaetomium</taxon>
    </lineage>
</organism>
<feature type="signal peptide" evidence="2">
    <location>
        <begin position="1"/>
        <end position="19"/>
    </location>
</feature>
<evidence type="ECO:0000313" key="3">
    <source>
        <dbReference type="EMBL" id="KAK3295942.1"/>
    </source>
</evidence>
<comment type="caution">
    <text evidence="3">The sequence shown here is derived from an EMBL/GenBank/DDBJ whole genome shotgun (WGS) entry which is preliminary data.</text>
</comment>
<dbReference type="GeneID" id="87840789"/>
<dbReference type="EMBL" id="JAUEPN010000004">
    <property type="protein sequence ID" value="KAK3295942.1"/>
    <property type="molecule type" value="Genomic_DNA"/>
</dbReference>
<sequence>MCCFRFFLFSLSRSPFSASACCSPPPSSLSPQPAARTQRELGCLSPVTYIDRVPNRARLHPTPHTSHRPPPASRTGA</sequence>
<keyword evidence="2" id="KW-0732">Signal</keyword>
<dbReference type="RefSeq" id="XP_062659456.1">
    <property type="nucleotide sequence ID" value="XM_062803841.1"/>
</dbReference>
<evidence type="ECO:0000313" key="4">
    <source>
        <dbReference type="Proteomes" id="UP001278766"/>
    </source>
</evidence>
<proteinExistence type="predicted"/>
<name>A0AAE0HG29_9PEZI</name>
<reference evidence="3" key="1">
    <citation type="journal article" date="2023" name="Mol. Phylogenet. Evol.">
        <title>Genome-scale phylogeny and comparative genomics of the fungal order Sordariales.</title>
        <authorList>
            <person name="Hensen N."/>
            <person name="Bonometti L."/>
            <person name="Westerberg I."/>
            <person name="Brannstrom I.O."/>
            <person name="Guillou S."/>
            <person name="Cros-Aarteil S."/>
            <person name="Calhoun S."/>
            <person name="Haridas S."/>
            <person name="Kuo A."/>
            <person name="Mondo S."/>
            <person name="Pangilinan J."/>
            <person name="Riley R."/>
            <person name="LaButti K."/>
            <person name="Andreopoulos B."/>
            <person name="Lipzen A."/>
            <person name="Chen C."/>
            <person name="Yan M."/>
            <person name="Daum C."/>
            <person name="Ng V."/>
            <person name="Clum A."/>
            <person name="Steindorff A."/>
            <person name="Ohm R.A."/>
            <person name="Martin F."/>
            <person name="Silar P."/>
            <person name="Natvig D.O."/>
            <person name="Lalanne C."/>
            <person name="Gautier V."/>
            <person name="Ament-Velasquez S.L."/>
            <person name="Kruys A."/>
            <person name="Hutchinson M.I."/>
            <person name="Powell A.J."/>
            <person name="Barry K."/>
            <person name="Miller A.N."/>
            <person name="Grigoriev I.V."/>
            <person name="Debuchy R."/>
            <person name="Gladieux P."/>
            <person name="Hiltunen Thoren M."/>
            <person name="Johannesson H."/>
        </authorList>
    </citation>
    <scope>NUCLEOTIDE SEQUENCE</scope>
    <source>
        <strain evidence="3">CBS 168.71</strain>
    </source>
</reference>
<feature type="compositionally biased region" description="Pro residues" evidence="1">
    <location>
        <begin position="68"/>
        <end position="77"/>
    </location>
</feature>
<feature type="region of interest" description="Disordered" evidence="1">
    <location>
        <begin position="54"/>
        <end position="77"/>
    </location>
</feature>
<feature type="compositionally biased region" description="Basic residues" evidence="1">
    <location>
        <begin position="55"/>
        <end position="67"/>
    </location>
</feature>